<reference evidence="1" key="1">
    <citation type="journal article" date="2015" name="Nature">
        <title>Complex archaea that bridge the gap between prokaryotes and eukaryotes.</title>
        <authorList>
            <person name="Spang A."/>
            <person name="Saw J.H."/>
            <person name="Jorgensen S.L."/>
            <person name="Zaremba-Niedzwiedzka K."/>
            <person name="Martijn J."/>
            <person name="Lind A.E."/>
            <person name="van Eijk R."/>
            <person name="Schleper C."/>
            <person name="Guy L."/>
            <person name="Ettema T.J."/>
        </authorList>
    </citation>
    <scope>NUCLEOTIDE SEQUENCE</scope>
</reference>
<dbReference type="EMBL" id="LAZR01026124">
    <property type="protein sequence ID" value="KKL69728.1"/>
    <property type="molecule type" value="Genomic_DNA"/>
</dbReference>
<gene>
    <name evidence="1" type="ORF">LCGC14_2112030</name>
</gene>
<sequence>IAQSVEQRIENPRVRGSIPRRGTIYIKAQY</sequence>
<dbReference type="AntiFam" id="ANF00010">
    <property type="entry name" value="tRNA translation"/>
</dbReference>
<organism evidence="1">
    <name type="scientific">marine sediment metagenome</name>
    <dbReference type="NCBI Taxonomy" id="412755"/>
    <lineage>
        <taxon>unclassified sequences</taxon>
        <taxon>metagenomes</taxon>
        <taxon>ecological metagenomes</taxon>
    </lineage>
</organism>
<proteinExistence type="predicted"/>
<feature type="non-terminal residue" evidence="1">
    <location>
        <position position="1"/>
    </location>
</feature>
<accession>A0A0F9E6R3</accession>
<name>A0A0F9E6R3_9ZZZZ</name>
<protein>
    <submittedName>
        <fullName evidence="1">Uncharacterized protein</fullName>
    </submittedName>
</protein>
<dbReference type="AlphaFoldDB" id="A0A0F9E6R3"/>
<comment type="caution">
    <text evidence="1">The sequence shown here is derived from an EMBL/GenBank/DDBJ whole genome shotgun (WGS) entry which is preliminary data.</text>
</comment>
<evidence type="ECO:0000313" key="1">
    <source>
        <dbReference type="EMBL" id="KKL69728.1"/>
    </source>
</evidence>